<evidence type="ECO:0000256" key="2">
    <source>
        <dbReference type="PROSITE-ProRule" id="PRU00192"/>
    </source>
</evidence>
<dbReference type="Gene3D" id="2.30.30.40">
    <property type="entry name" value="SH3 Domains"/>
    <property type="match status" value="1"/>
</dbReference>
<evidence type="ECO:0000259" key="5">
    <source>
        <dbReference type="PROSITE" id="PS50002"/>
    </source>
</evidence>
<feature type="region of interest" description="Disordered" evidence="3">
    <location>
        <begin position="63"/>
        <end position="100"/>
    </location>
</feature>
<dbReference type="KEGG" id="clus:A9F13_02g01309"/>
<evidence type="ECO:0000256" key="4">
    <source>
        <dbReference type="SAM" id="Phobius"/>
    </source>
</evidence>
<dbReference type="SMART" id="SM00326">
    <property type="entry name" value="SH3"/>
    <property type="match status" value="1"/>
</dbReference>
<dbReference type="EMBL" id="LYUB02000002">
    <property type="protein sequence ID" value="OVF10331.1"/>
    <property type="molecule type" value="Genomic_DNA"/>
</dbReference>
<feature type="domain" description="SH3" evidence="5">
    <location>
        <begin position="211"/>
        <end position="270"/>
    </location>
</feature>
<proteinExistence type="predicted"/>
<evidence type="ECO:0000313" key="6">
    <source>
        <dbReference type="EMBL" id="OVF10331.1"/>
    </source>
</evidence>
<accession>A0AA91Q3R7</accession>
<keyword evidence="4" id="KW-0472">Membrane</keyword>
<keyword evidence="1 2" id="KW-0728">SH3 domain</keyword>
<dbReference type="Proteomes" id="UP000195602">
    <property type="component" value="Unassembled WGS sequence"/>
</dbReference>
<dbReference type="InterPro" id="IPR001452">
    <property type="entry name" value="SH3_domain"/>
</dbReference>
<evidence type="ECO:0000256" key="1">
    <source>
        <dbReference type="ARBA" id="ARBA00022443"/>
    </source>
</evidence>
<dbReference type="InterPro" id="IPR036028">
    <property type="entry name" value="SH3-like_dom_sf"/>
</dbReference>
<feature type="region of interest" description="Disordered" evidence="3">
    <location>
        <begin position="144"/>
        <end position="169"/>
    </location>
</feature>
<evidence type="ECO:0000313" key="7">
    <source>
        <dbReference type="Proteomes" id="UP000195602"/>
    </source>
</evidence>
<keyword evidence="4" id="KW-0812">Transmembrane</keyword>
<comment type="caution">
    <text evidence="6">The sequence shown here is derived from an EMBL/GenBank/DDBJ whole genome shotgun (WGS) entry which is preliminary data.</text>
</comment>
<dbReference type="AlphaFoldDB" id="A0AA91Q3R7"/>
<organism evidence="6 7">
    <name type="scientific">Clavispora lusitaniae</name>
    <name type="common">Candida lusitaniae</name>
    <dbReference type="NCBI Taxonomy" id="36911"/>
    <lineage>
        <taxon>Eukaryota</taxon>
        <taxon>Fungi</taxon>
        <taxon>Dikarya</taxon>
        <taxon>Ascomycota</taxon>
        <taxon>Saccharomycotina</taxon>
        <taxon>Pichiomycetes</taxon>
        <taxon>Metschnikowiaceae</taxon>
        <taxon>Clavispora</taxon>
    </lineage>
</organism>
<keyword evidence="4" id="KW-1133">Transmembrane helix</keyword>
<sequence length="271" mass="28850">MLLRRDSSDTTIIRILTLTVTSSSQQAESFVQVTLTVPVSPTSTQPVNPILLTSSEQSPVNYYASTSGSSYTPSTSTASSASTTMRVSSATPSPWKPMSKSSNSNLGLAIGIPMAVVAAVILACVAWLVMRKVHGQSPDVLAVEKTSWRPTSPGSKGLGPRPDPPKRTFLNRLSRISDWPASPASFCPPILRRFHLSASDKSPNPPPPPEKPAVSRVVVRSYTKRLADELSLSVGQSVEVIQTHSDGWASVRVDGNEGVVPMACLGRSQGK</sequence>
<feature type="transmembrane region" description="Helical" evidence="4">
    <location>
        <begin position="106"/>
        <end position="130"/>
    </location>
</feature>
<dbReference type="SUPFAM" id="SSF50044">
    <property type="entry name" value="SH3-domain"/>
    <property type="match status" value="1"/>
</dbReference>
<dbReference type="Pfam" id="PF14604">
    <property type="entry name" value="SH3_9"/>
    <property type="match status" value="1"/>
</dbReference>
<dbReference type="PROSITE" id="PS50002">
    <property type="entry name" value="SH3"/>
    <property type="match status" value="1"/>
</dbReference>
<protein>
    <recommendedName>
        <fullName evidence="5">SH3 domain-containing protein</fullName>
    </recommendedName>
</protein>
<feature type="compositionally biased region" description="Low complexity" evidence="3">
    <location>
        <begin position="64"/>
        <end position="91"/>
    </location>
</feature>
<evidence type="ECO:0000256" key="3">
    <source>
        <dbReference type="SAM" id="MobiDB-lite"/>
    </source>
</evidence>
<name>A0AA91Q3R7_CLALS</name>
<reference evidence="6 7" key="1">
    <citation type="submission" date="2017-04" db="EMBL/GenBank/DDBJ databases">
        <title>Draft genome of the yeast Clavispora lusitaniae type strain CBS 6936.</title>
        <authorList>
            <person name="Durrens P."/>
            <person name="Klopp C."/>
            <person name="Biteau N."/>
            <person name="Fitton-Ouhabi V."/>
            <person name="Dementhon K."/>
            <person name="Accoceberry I."/>
            <person name="Sherman D.J."/>
            <person name="Noel T."/>
        </authorList>
    </citation>
    <scope>NUCLEOTIDE SEQUENCE [LARGE SCALE GENOMIC DNA]</scope>
    <source>
        <strain evidence="6 7">CBS 6936</strain>
    </source>
</reference>
<gene>
    <name evidence="6" type="ORF">A9F13_02g01309</name>
</gene>